<sequence length="848" mass="91074">MGGDGERNPVQPPDAVAAVDAHGLVTAWNPGARHLLGYTPSEVLGRPASLLLAADPTPAALRRAVASQSWSGRVALRHHDGHPLEADLRAWSAPAADGQSQWFLVHSPAPSRAVGAYDDAQLLEWAFARSPLTMAVYDVDGRILRMNAATCRLLGFDEQQVLGHAVEDLYGDAREEGAPSVPASAQRLIETMRSVARTGQEVRYEVAAPAAEAGTGKVTWWAVTMSPVTDPDGRIHGVFTAGCDITGQYEARQRLAVLNEVNARIGATLDVSRTADELADMAVPRLADFVSVDLLDSVLHGGDPFPGPVVGTITLRRVAHRSATEGTPEAAVKLGAVDIYPDYSPPARSLASGRPVLSGKGDDDFDRWTRSHPDRAARVRDYGFHSVMSIPVRARGTTLGVAVFARRRPEPFAPDDLLLAGEMVARAAVCVDNARRYTRERATALSLQRSLLPRQLPQQPAVEVATRYLPGSTQAGFGGDWFDVIPLSGARVALVVGDVVGHGLQATAAMGRLRIAVRTLADVDLAPDELLTQLDDLVIRLAAESNSAAGDSREESRERGWDESRDEEDGQVETAEGTGIPEVLETPEAEETAGDMAATCLYAVYDPVTRHCTIARAGGPVPALVRRDGTVRLLDVPAGPRLGVGGLPFEVTELELPEGSLLALFTDGLINARPGNLDTLRRVLSHHPGRDLEDTCDTVLERLLPGLPTDDVALLIARTRALDVDRIATWDLDKEPSVVADARKVTSDQLARWGLDDLTFTTELVVSELVTNAIRHAAAPIRLRLIQDQCLICEVADGSNAAPHPRRARTFDEGGRGLLLVGQLTDRWGTRQTSTGKIVWAEQCVSPV</sequence>
<dbReference type="NCBIfam" id="TIGR00229">
    <property type="entry name" value="sensory_box"/>
    <property type="match status" value="2"/>
</dbReference>
<accession>A0A5N8WKN0</accession>
<dbReference type="PROSITE" id="PS50113">
    <property type="entry name" value="PAC"/>
    <property type="match status" value="1"/>
</dbReference>
<gene>
    <name evidence="5" type="ORF">FPZ41_05040</name>
</gene>
<name>A0A5N8WKN0_9ACTN</name>
<dbReference type="Gene3D" id="3.30.565.10">
    <property type="entry name" value="Histidine kinase-like ATPase, C-terminal domain"/>
    <property type="match status" value="1"/>
</dbReference>
<evidence type="ECO:0000259" key="3">
    <source>
        <dbReference type="PROSITE" id="PS50112"/>
    </source>
</evidence>
<dbReference type="FunFam" id="3.30.450.40:FF:000035">
    <property type="entry name" value="PAS sensor protein"/>
    <property type="match status" value="1"/>
</dbReference>
<evidence type="ECO:0000313" key="6">
    <source>
        <dbReference type="Proteomes" id="UP000373149"/>
    </source>
</evidence>
<dbReference type="CDD" id="cd16936">
    <property type="entry name" value="HATPase_RsbW-like"/>
    <property type="match status" value="1"/>
</dbReference>
<dbReference type="InterPro" id="IPR003594">
    <property type="entry name" value="HATPase_dom"/>
</dbReference>
<dbReference type="Gene3D" id="3.30.450.20">
    <property type="entry name" value="PAS domain"/>
    <property type="match status" value="2"/>
</dbReference>
<dbReference type="Gene3D" id="3.60.40.10">
    <property type="entry name" value="PPM-type phosphatase domain"/>
    <property type="match status" value="1"/>
</dbReference>
<dbReference type="InterPro" id="IPR029016">
    <property type="entry name" value="GAF-like_dom_sf"/>
</dbReference>
<dbReference type="InterPro" id="IPR013656">
    <property type="entry name" value="PAS_4"/>
</dbReference>
<feature type="compositionally biased region" description="Basic and acidic residues" evidence="2">
    <location>
        <begin position="551"/>
        <end position="563"/>
    </location>
</feature>
<feature type="domain" description="PAS" evidence="3">
    <location>
        <begin position="134"/>
        <end position="192"/>
    </location>
</feature>
<dbReference type="FunFam" id="3.30.565.10:FF:000028">
    <property type="entry name" value="PAS sensor protein"/>
    <property type="match status" value="1"/>
</dbReference>
<dbReference type="GO" id="GO:0016791">
    <property type="term" value="F:phosphatase activity"/>
    <property type="evidence" value="ECO:0007669"/>
    <property type="project" value="TreeGrafter"/>
</dbReference>
<dbReference type="InterPro" id="IPR036457">
    <property type="entry name" value="PPM-type-like_dom_sf"/>
</dbReference>
<dbReference type="Pfam" id="PF13581">
    <property type="entry name" value="HATPase_c_2"/>
    <property type="match status" value="1"/>
</dbReference>
<protein>
    <submittedName>
        <fullName evidence="5">SpoIIE family protein phosphatase</fullName>
    </submittedName>
</protein>
<dbReference type="SMART" id="SM00065">
    <property type="entry name" value="GAF"/>
    <property type="match status" value="1"/>
</dbReference>
<comment type="caution">
    <text evidence="5">The sequence shown here is derived from an EMBL/GenBank/DDBJ whole genome shotgun (WGS) entry which is preliminary data.</text>
</comment>
<dbReference type="Pfam" id="PF01590">
    <property type="entry name" value="GAF"/>
    <property type="match status" value="1"/>
</dbReference>
<dbReference type="InterPro" id="IPR052016">
    <property type="entry name" value="Bact_Sigma-Reg"/>
</dbReference>
<dbReference type="Gene3D" id="3.30.450.40">
    <property type="match status" value="1"/>
</dbReference>
<proteinExistence type="predicted"/>
<dbReference type="Pfam" id="PF07228">
    <property type="entry name" value="SpoIIE"/>
    <property type="match status" value="1"/>
</dbReference>
<dbReference type="InterPro" id="IPR035965">
    <property type="entry name" value="PAS-like_dom_sf"/>
</dbReference>
<dbReference type="AlphaFoldDB" id="A0A5N8WKN0"/>
<dbReference type="PANTHER" id="PTHR43156:SF2">
    <property type="entry name" value="STAGE II SPORULATION PROTEIN E"/>
    <property type="match status" value="1"/>
</dbReference>
<dbReference type="PROSITE" id="PS50112">
    <property type="entry name" value="PAS"/>
    <property type="match status" value="2"/>
</dbReference>
<dbReference type="InterPro" id="IPR003018">
    <property type="entry name" value="GAF"/>
</dbReference>
<evidence type="ECO:0000256" key="2">
    <source>
        <dbReference type="SAM" id="MobiDB-lite"/>
    </source>
</evidence>
<dbReference type="InterPro" id="IPR036890">
    <property type="entry name" value="HATPase_C_sf"/>
</dbReference>
<dbReference type="InterPro" id="IPR000014">
    <property type="entry name" value="PAS"/>
</dbReference>
<feature type="domain" description="PAC" evidence="4">
    <location>
        <begin position="200"/>
        <end position="257"/>
    </location>
</feature>
<evidence type="ECO:0000256" key="1">
    <source>
        <dbReference type="ARBA" id="ARBA00022801"/>
    </source>
</evidence>
<dbReference type="SMART" id="SM00091">
    <property type="entry name" value="PAS"/>
    <property type="match status" value="2"/>
</dbReference>
<reference evidence="5 6" key="1">
    <citation type="submission" date="2019-09" db="EMBL/GenBank/DDBJ databases">
        <authorList>
            <person name="Duangmal K."/>
            <person name="Teo W.F.A."/>
            <person name="Lipun K."/>
        </authorList>
    </citation>
    <scope>NUCLEOTIDE SEQUENCE [LARGE SCALE GENOMIC DNA]</scope>
    <source>
        <strain evidence="5 6">K1PN6</strain>
    </source>
</reference>
<dbReference type="SUPFAM" id="SSF55785">
    <property type="entry name" value="PYP-like sensor domain (PAS domain)"/>
    <property type="match status" value="2"/>
</dbReference>
<dbReference type="SUPFAM" id="SSF55874">
    <property type="entry name" value="ATPase domain of HSP90 chaperone/DNA topoisomerase II/histidine kinase"/>
    <property type="match status" value="1"/>
</dbReference>
<dbReference type="InterPro" id="IPR001932">
    <property type="entry name" value="PPM-type_phosphatase-like_dom"/>
</dbReference>
<feature type="region of interest" description="Disordered" evidence="2">
    <location>
        <begin position="545"/>
        <end position="591"/>
    </location>
</feature>
<dbReference type="SUPFAM" id="SSF55781">
    <property type="entry name" value="GAF domain-like"/>
    <property type="match status" value="1"/>
</dbReference>
<keyword evidence="1" id="KW-0378">Hydrolase</keyword>
<keyword evidence="6" id="KW-1185">Reference proteome</keyword>
<evidence type="ECO:0000313" key="5">
    <source>
        <dbReference type="EMBL" id="MPY47991.1"/>
    </source>
</evidence>
<dbReference type="Pfam" id="PF08448">
    <property type="entry name" value="PAS_4"/>
    <property type="match status" value="1"/>
</dbReference>
<dbReference type="Pfam" id="PF13426">
    <property type="entry name" value="PAS_9"/>
    <property type="match status" value="1"/>
</dbReference>
<dbReference type="SMART" id="SM00331">
    <property type="entry name" value="PP2C_SIG"/>
    <property type="match status" value="1"/>
</dbReference>
<dbReference type="EMBL" id="VMNX01000008">
    <property type="protein sequence ID" value="MPY47991.1"/>
    <property type="molecule type" value="Genomic_DNA"/>
</dbReference>
<feature type="domain" description="PAS" evidence="3">
    <location>
        <begin position="13"/>
        <end position="46"/>
    </location>
</feature>
<dbReference type="Proteomes" id="UP000373149">
    <property type="component" value="Unassembled WGS sequence"/>
</dbReference>
<organism evidence="5 6">
    <name type="scientific">Streptomyces acidicola</name>
    <dbReference type="NCBI Taxonomy" id="2596892"/>
    <lineage>
        <taxon>Bacteria</taxon>
        <taxon>Bacillati</taxon>
        <taxon>Actinomycetota</taxon>
        <taxon>Actinomycetes</taxon>
        <taxon>Kitasatosporales</taxon>
        <taxon>Streptomycetaceae</taxon>
        <taxon>Streptomyces</taxon>
    </lineage>
</organism>
<dbReference type="SUPFAM" id="SSF81606">
    <property type="entry name" value="PP2C-like"/>
    <property type="match status" value="1"/>
</dbReference>
<evidence type="ECO:0000259" key="4">
    <source>
        <dbReference type="PROSITE" id="PS50113"/>
    </source>
</evidence>
<dbReference type="InterPro" id="IPR000700">
    <property type="entry name" value="PAS-assoc_C"/>
</dbReference>
<dbReference type="PANTHER" id="PTHR43156">
    <property type="entry name" value="STAGE II SPORULATION PROTEIN E-RELATED"/>
    <property type="match status" value="1"/>
</dbReference>
<dbReference type="CDD" id="cd00130">
    <property type="entry name" value="PAS"/>
    <property type="match status" value="2"/>
</dbReference>